<feature type="transmembrane region" description="Helical" evidence="1">
    <location>
        <begin position="67"/>
        <end position="84"/>
    </location>
</feature>
<sequence>MDEKYTILKPGDAVVDCGAAPGSWTQVIVNKLKLDKETAGVGKPGVYGAGLLLANSSWRNFMCRRQILFWLCSTLFIAFLRMRHLKMRD</sequence>
<feature type="domain" description="Ribosomal RNA methyltransferase FtsJ" evidence="2">
    <location>
        <begin position="1"/>
        <end position="40"/>
    </location>
</feature>
<dbReference type="OrthoDB" id="6409100at2759"/>
<keyword evidence="1" id="KW-1133">Transmembrane helix</keyword>
<accession>A0A4Y2PNE2</accession>
<dbReference type="Proteomes" id="UP000499080">
    <property type="component" value="Unassembled WGS sequence"/>
</dbReference>
<dbReference type="SUPFAM" id="SSF53335">
    <property type="entry name" value="S-adenosyl-L-methionine-dependent methyltransferases"/>
    <property type="match status" value="1"/>
</dbReference>
<proteinExistence type="predicted"/>
<evidence type="ECO:0000256" key="1">
    <source>
        <dbReference type="SAM" id="Phobius"/>
    </source>
</evidence>
<dbReference type="GO" id="GO:0032259">
    <property type="term" value="P:methylation"/>
    <property type="evidence" value="ECO:0007669"/>
    <property type="project" value="InterPro"/>
</dbReference>
<organism evidence="3 4">
    <name type="scientific">Araneus ventricosus</name>
    <name type="common">Orbweaver spider</name>
    <name type="synonym">Epeira ventricosa</name>
    <dbReference type="NCBI Taxonomy" id="182803"/>
    <lineage>
        <taxon>Eukaryota</taxon>
        <taxon>Metazoa</taxon>
        <taxon>Ecdysozoa</taxon>
        <taxon>Arthropoda</taxon>
        <taxon>Chelicerata</taxon>
        <taxon>Arachnida</taxon>
        <taxon>Araneae</taxon>
        <taxon>Araneomorphae</taxon>
        <taxon>Entelegynae</taxon>
        <taxon>Araneoidea</taxon>
        <taxon>Araneidae</taxon>
        <taxon>Araneus</taxon>
    </lineage>
</organism>
<protein>
    <recommendedName>
        <fullName evidence="2">Ribosomal RNA methyltransferase FtsJ domain-containing protein</fullName>
    </recommendedName>
</protein>
<dbReference type="Gene3D" id="3.40.50.150">
    <property type="entry name" value="Vaccinia Virus protein VP39"/>
    <property type="match status" value="1"/>
</dbReference>
<evidence type="ECO:0000259" key="2">
    <source>
        <dbReference type="Pfam" id="PF01728"/>
    </source>
</evidence>
<dbReference type="AlphaFoldDB" id="A0A4Y2PNE2"/>
<gene>
    <name evidence="3" type="ORF">AVEN_53526_1</name>
</gene>
<reference evidence="3 4" key="1">
    <citation type="journal article" date="2019" name="Sci. Rep.">
        <title>Orb-weaving spider Araneus ventricosus genome elucidates the spidroin gene catalogue.</title>
        <authorList>
            <person name="Kono N."/>
            <person name="Nakamura H."/>
            <person name="Ohtoshi R."/>
            <person name="Moran D.A.P."/>
            <person name="Shinohara A."/>
            <person name="Yoshida Y."/>
            <person name="Fujiwara M."/>
            <person name="Mori M."/>
            <person name="Tomita M."/>
            <person name="Arakawa K."/>
        </authorList>
    </citation>
    <scope>NUCLEOTIDE SEQUENCE [LARGE SCALE GENOMIC DNA]</scope>
</reference>
<dbReference type="EMBL" id="BGPR01011709">
    <property type="protein sequence ID" value="GBN52592.1"/>
    <property type="molecule type" value="Genomic_DNA"/>
</dbReference>
<name>A0A4Y2PNE2_ARAVE</name>
<evidence type="ECO:0000313" key="3">
    <source>
        <dbReference type="EMBL" id="GBN52592.1"/>
    </source>
</evidence>
<dbReference type="Pfam" id="PF01728">
    <property type="entry name" value="FtsJ"/>
    <property type="match status" value="1"/>
</dbReference>
<dbReference type="InterPro" id="IPR029063">
    <property type="entry name" value="SAM-dependent_MTases_sf"/>
</dbReference>
<comment type="caution">
    <text evidence="3">The sequence shown here is derived from an EMBL/GenBank/DDBJ whole genome shotgun (WGS) entry which is preliminary data.</text>
</comment>
<keyword evidence="1" id="KW-0472">Membrane</keyword>
<evidence type="ECO:0000313" key="4">
    <source>
        <dbReference type="Proteomes" id="UP000499080"/>
    </source>
</evidence>
<keyword evidence="4" id="KW-1185">Reference proteome</keyword>
<dbReference type="GO" id="GO:0008168">
    <property type="term" value="F:methyltransferase activity"/>
    <property type="evidence" value="ECO:0007669"/>
    <property type="project" value="InterPro"/>
</dbReference>
<dbReference type="InterPro" id="IPR002877">
    <property type="entry name" value="RNA_MeTrfase_FtsJ_dom"/>
</dbReference>
<keyword evidence="1" id="KW-0812">Transmembrane</keyword>